<protein>
    <submittedName>
        <fullName evidence="2">Uncharacterized protein</fullName>
    </submittedName>
</protein>
<comment type="caution">
    <text evidence="2">The sequence shown here is derived from an EMBL/GenBank/DDBJ whole genome shotgun (WGS) entry which is preliminary data.</text>
</comment>
<keyword evidence="3" id="KW-1185">Reference proteome</keyword>
<feature type="compositionally biased region" description="Gly residues" evidence="1">
    <location>
        <begin position="499"/>
        <end position="511"/>
    </location>
</feature>
<feature type="compositionally biased region" description="Basic and acidic residues" evidence="1">
    <location>
        <begin position="447"/>
        <end position="461"/>
    </location>
</feature>
<gene>
    <name evidence="2" type="ORF">CBR_g79128</name>
</gene>
<feature type="region of interest" description="Disordered" evidence="1">
    <location>
        <begin position="419"/>
        <end position="679"/>
    </location>
</feature>
<feature type="non-terminal residue" evidence="2">
    <location>
        <position position="679"/>
    </location>
</feature>
<feature type="compositionally biased region" description="Basic and acidic residues" evidence="1">
    <location>
        <begin position="339"/>
        <end position="350"/>
    </location>
</feature>
<feature type="region of interest" description="Disordered" evidence="1">
    <location>
        <begin position="1"/>
        <end position="25"/>
    </location>
</feature>
<dbReference type="Gramene" id="GBG45655">
    <property type="protein sequence ID" value="GBG45655"/>
    <property type="gene ID" value="CBR_g79128"/>
</dbReference>
<sequence>MAAPAQDGEGVQANHLQAGPSQGPRTDWQIMKAVRKAALTRSFVTDPATNLKTADGELILQVEEKMAIAQVTYMRAHIIVMRFEGPLKDLAPQAKLDWIRCWELENWPERGQASYKGRATVEGGALVFYWAPTAALRNWLLREQGSEGIRLGDRTYHVRFTAWKSPVEVEWERLQERKARPWVRFVQPPPTAVLMLRQLAESFFGAVRNPEGTWATDGDGRETIRFDLYPPLRSQGLERLAVAQTYYGRPEGAMLDDVTEVACWEDFEKEFDNVIYTEIATESSLGDVMEVGDRRLLQPAPPHQTPNTNGVGEGRAHRAVAPDQDSNKVAMARVQVGPTERHRGGQDRQKSIKQMVQERQQRQHPLQQASPTPQQVAPSQQQQEPDAALPQAQTEPPPPKHQGQAIAGEVIVLSGDTLPDQTAEREGGGQQEGRSQVVPMECCESAGEQRRHAGERPKTQVDEDGQWTNPQPYDQLGCRATNGARDHELTPGASIGEGVAAGGGAVDGGQVGEQIKSTLPNQHQRSERREEGQGTSKGEGITIRARERLRSKGQESQGTSKGEGAPTRAGERRRSEGQGVRGPQDFDGKWAGMESPPPNHGQRRGDNAEALTRGRHMTGQASKAKGRPKTRRGLTGAGETGPRIRPHQKLTRRTATRVLCYGSTSRGRYSSQKDRRGRR</sequence>
<dbReference type="AlphaFoldDB" id="A0A388JKT8"/>
<dbReference type="Proteomes" id="UP000265515">
    <property type="component" value="Unassembled WGS sequence"/>
</dbReference>
<organism evidence="2 3">
    <name type="scientific">Chara braunii</name>
    <name type="common">Braun's stonewort</name>
    <dbReference type="NCBI Taxonomy" id="69332"/>
    <lineage>
        <taxon>Eukaryota</taxon>
        <taxon>Viridiplantae</taxon>
        <taxon>Streptophyta</taxon>
        <taxon>Charophyceae</taxon>
        <taxon>Charales</taxon>
        <taxon>Characeae</taxon>
        <taxon>Chara</taxon>
    </lineage>
</organism>
<name>A0A388JKT8_CHABU</name>
<evidence type="ECO:0000256" key="1">
    <source>
        <dbReference type="SAM" id="MobiDB-lite"/>
    </source>
</evidence>
<evidence type="ECO:0000313" key="3">
    <source>
        <dbReference type="Proteomes" id="UP000265515"/>
    </source>
</evidence>
<dbReference type="EMBL" id="BFEA01003854">
    <property type="protein sequence ID" value="GBG45655.1"/>
    <property type="molecule type" value="Genomic_DNA"/>
</dbReference>
<feature type="compositionally biased region" description="Basic and acidic residues" evidence="1">
    <location>
        <begin position="544"/>
        <end position="553"/>
    </location>
</feature>
<accession>A0A388JKT8</accession>
<evidence type="ECO:0000313" key="2">
    <source>
        <dbReference type="EMBL" id="GBG45655.1"/>
    </source>
</evidence>
<reference evidence="2 3" key="1">
    <citation type="journal article" date="2018" name="Cell">
        <title>The Chara Genome: Secondary Complexity and Implications for Plant Terrestrialization.</title>
        <authorList>
            <person name="Nishiyama T."/>
            <person name="Sakayama H."/>
            <person name="Vries J.D."/>
            <person name="Buschmann H."/>
            <person name="Saint-Marcoux D."/>
            <person name="Ullrich K.K."/>
            <person name="Haas F.B."/>
            <person name="Vanderstraeten L."/>
            <person name="Becker D."/>
            <person name="Lang D."/>
            <person name="Vosolsobe S."/>
            <person name="Rombauts S."/>
            <person name="Wilhelmsson P.K.I."/>
            <person name="Janitza P."/>
            <person name="Kern R."/>
            <person name="Heyl A."/>
            <person name="Rumpler F."/>
            <person name="Villalobos L.I.A.C."/>
            <person name="Clay J.M."/>
            <person name="Skokan R."/>
            <person name="Toyoda A."/>
            <person name="Suzuki Y."/>
            <person name="Kagoshima H."/>
            <person name="Schijlen E."/>
            <person name="Tajeshwar N."/>
            <person name="Catarino B."/>
            <person name="Hetherington A.J."/>
            <person name="Saltykova A."/>
            <person name="Bonnot C."/>
            <person name="Breuninger H."/>
            <person name="Symeonidi A."/>
            <person name="Radhakrishnan G.V."/>
            <person name="Van Nieuwerburgh F."/>
            <person name="Deforce D."/>
            <person name="Chang C."/>
            <person name="Karol K.G."/>
            <person name="Hedrich R."/>
            <person name="Ulvskov P."/>
            <person name="Glockner G."/>
            <person name="Delwiche C.F."/>
            <person name="Petrasek J."/>
            <person name="Van de Peer Y."/>
            <person name="Friml J."/>
            <person name="Beilby M."/>
            <person name="Dolan L."/>
            <person name="Kohara Y."/>
            <person name="Sugano S."/>
            <person name="Fujiyama A."/>
            <person name="Delaux P.-M."/>
            <person name="Quint M."/>
            <person name="TheiBen G."/>
            <person name="Hagemann M."/>
            <person name="Harholt J."/>
            <person name="Dunand C."/>
            <person name="Zachgo S."/>
            <person name="Langdale J."/>
            <person name="Maumus F."/>
            <person name="Straeten D.V.D."/>
            <person name="Gould S.B."/>
            <person name="Rensing S.A."/>
        </authorList>
    </citation>
    <scope>NUCLEOTIDE SEQUENCE [LARGE SCALE GENOMIC DNA]</scope>
    <source>
        <strain evidence="2 3">S276</strain>
    </source>
</reference>
<feature type="region of interest" description="Disordered" evidence="1">
    <location>
        <begin position="297"/>
        <end position="403"/>
    </location>
</feature>
<proteinExistence type="predicted"/>
<feature type="compositionally biased region" description="Low complexity" evidence="1">
    <location>
        <begin position="363"/>
        <end position="385"/>
    </location>
</feature>
<feature type="compositionally biased region" description="Basic residues" evidence="1">
    <location>
        <begin position="644"/>
        <end position="655"/>
    </location>
</feature>